<protein>
    <submittedName>
        <fullName evidence="1">AAA-23 domain-containing protein</fullName>
    </submittedName>
</protein>
<comment type="caution">
    <text evidence="1">The sequence shown here is derived from an EMBL/GenBank/DDBJ whole genome shotgun (WGS) entry which is preliminary data.</text>
</comment>
<reference evidence="1" key="1">
    <citation type="submission" date="2022-06" db="EMBL/GenBank/DDBJ databases">
        <title>Fusarium solani species complex genomes reveal bases of compartmentalisation and animal pathogenesis.</title>
        <authorList>
            <person name="Tsai I.J."/>
        </authorList>
    </citation>
    <scope>NUCLEOTIDE SEQUENCE</scope>
    <source>
        <strain evidence="1">Fu6.1</strain>
    </source>
</reference>
<sequence>MRAPSARTVQWLLLSDLHFKHHDLDRVRRTAQWIVAEAERNQVRRAVVCGDLLTSRTMQPTHVLSACYRFISLLSDIVPRVHIVLGNHDLAFRRDYQTTALDAVNIKRLAPYVLLHSVVAHHEWDGRRVLLLPFREEQNELTEAVAALGPNEASRTVAFAHLAINKAITQRHVVGAGVDNPRAATSITHRGLTGPNRFASLARTFTGHFHSHQTITQEQSGSNKVNLQGSITYLGSPLQLNWADLYDEQRGVVLFDPETLEHELLINPHAVGYITADLQQVLSGQVDEGAVTDKHVMLIGKLTHLKYVTARDKLLSLGVRSVRSWTPMGLALHADRSSSGGLGASVPASDAAVQPLEDPTRDEADLAITTDGVSGSDPGSEPRAERLDLAVEAREYVESLDLDESLLLRRDELVRVGQRMIQVSREIADQDSENKVNYQDFLDRSSQVVGTRTATELAGPSTHVFVAEPRTLTITNFLGVQNTINIDFRQDLPRGLTFLVGDNGSGKSTLVEAMAWCQFGRCIRGGLAANDVVNDNVGKNCSVKLEFANGYAIARYRKHKIHRNRVVISLYGEPQPQLEHPDARTTQVAINELLGTDYETYVRTVVLSHESAASFLNSTPAQRRDLIETSLGLSMLDQCEQVSRLLLKDIDADVNKVEGKLEGLIRTIEYNELRLEDLDRTQKRLEDEAEEAVASLESAIQHHASKGTQAPELNMDFRIQILALQNQIHTEQENLQRLKGSYAQMQEQKHAESTSWQGWLQQQLSQRLEAITAAHPIGLRKLFNAIETSILRVLLVTFRGLLRTFGTPKDRPRGTTSTQNHDQEAAINSLRRDIKTSTSRLQSLNHEEKLSTNHAIMISEQLAQVIRAQKACEALQQQATIKQRDAATYKCLAETEQSSLHSLRSEYDALAIKLQELAANRELFVFWSSALAKRTCRASSSSSPSSTTKATANFREHILVKSLSELNALLAQVLTVLYHDTRHAHMATGMLRSLFDSESADDMIDTSLSGSVLGPTLAIHPSLAYSKRSSGERKRVDLALFFALLQLARARSAHRAHYVLVDEVFDNLDKAGQAAVIRWCGVISQTVVGWIVVITHSQSLVERDPGEDASKALVVGARMGQGGTELFANGHRIGGE</sequence>
<dbReference type="EMBL" id="CM046507">
    <property type="protein sequence ID" value="KAI8668664.1"/>
    <property type="molecule type" value="Genomic_DNA"/>
</dbReference>
<gene>
    <name evidence="1" type="ORF">NCS57_00678500</name>
</gene>
<evidence type="ECO:0000313" key="1">
    <source>
        <dbReference type="EMBL" id="KAI8668664.1"/>
    </source>
</evidence>
<dbReference type="Proteomes" id="UP001065298">
    <property type="component" value="Chromosome 5"/>
</dbReference>
<evidence type="ECO:0000313" key="2">
    <source>
        <dbReference type="Proteomes" id="UP001065298"/>
    </source>
</evidence>
<organism evidence="1 2">
    <name type="scientific">Fusarium keratoplasticum</name>
    <dbReference type="NCBI Taxonomy" id="1328300"/>
    <lineage>
        <taxon>Eukaryota</taxon>
        <taxon>Fungi</taxon>
        <taxon>Dikarya</taxon>
        <taxon>Ascomycota</taxon>
        <taxon>Pezizomycotina</taxon>
        <taxon>Sordariomycetes</taxon>
        <taxon>Hypocreomycetidae</taxon>
        <taxon>Hypocreales</taxon>
        <taxon>Nectriaceae</taxon>
        <taxon>Fusarium</taxon>
        <taxon>Fusarium solani species complex</taxon>
    </lineage>
</organism>
<accession>A0ACC0QUJ7</accession>
<keyword evidence="2" id="KW-1185">Reference proteome</keyword>
<name>A0ACC0QUJ7_9HYPO</name>
<proteinExistence type="predicted"/>